<evidence type="ECO:0000313" key="3">
    <source>
        <dbReference type="Proteomes" id="UP001595536"/>
    </source>
</evidence>
<reference evidence="3" key="1">
    <citation type="journal article" date="2019" name="Int. J. Syst. Evol. Microbiol.">
        <title>The Global Catalogue of Microorganisms (GCM) 10K type strain sequencing project: providing services to taxonomists for standard genome sequencing and annotation.</title>
        <authorList>
            <consortium name="The Broad Institute Genomics Platform"/>
            <consortium name="The Broad Institute Genome Sequencing Center for Infectious Disease"/>
            <person name="Wu L."/>
            <person name="Ma J."/>
        </authorList>
    </citation>
    <scope>NUCLEOTIDE SEQUENCE [LARGE SCALE GENOMIC DNA]</scope>
    <source>
        <strain evidence="3">CCM 7941</strain>
    </source>
</reference>
<evidence type="ECO:0000259" key="1">
    <source>
        <dbReference type="Pfam" id="PF13276"/>
    </source>
</evidence>
<evidence type="ECO:0000313" key="2">
    <source>
        <dbReference type="EMBL" id="MFC3265642.1"/>
    </source>
</evidence>
<feature type="domain" description="HTH-like" evidence="1">
    <location>
        <begin position="17"/>
        <end position="74"/>
    </location>
</feature>
<dbReference type="InterPro" id="IPR025948">
    <property type="entry name" value="HTH-like_dom"/>
</dbReference>
<sequence>MSPVAHDPGRLSAQATRDLALRPEIERVFVGNFGVCGARKVRRRLPREGFAVARCAVGRLMAGPGLHGAARGKRIRTTVHDRAAPCPRDHVNRIFHAPAPDRLRLPDFTCVSAW</sequence>
<protein>
    <submittedName>
        <fullName evidence="2">IS3 family transposase</fullName>
    </submittedName>
</protein>
<dbReference type="RefSeq" id="WP_376829668.1">
    <property type="nucleotide sequence ID" value="NZ_JBHLWR010000006.1"/>
</dbReference>
<organism evidence="2 3">
    <name type="scientific">Camelimonas abortus</name>
    <dbReference type="NCBI Taxonomy" id="1017184"/>
    <lineage>
        <taxon>Bacteria</taxon>
        <taxon>Pseudomonadati</taxon>
        <taxon>Pseudomonadota</taxon>
        <taxon>Alphaproteobacteria</taxon>
        <taxon>Hyphomicrobiales</taxon>
        <taxon>Chelatococcaceae</taxon>
        <taxon>Camelimonas</taxon>
    </lineage>
</organism>
<accession>A0ABV7LCX1</accession>
<keyword evidence="3" id="KW-1185">Reference proteome</keyword>
<name>A0ABV7LCX1_9HYPH</name>
<comment type="caution">
    <text evidence="2">The sequence shown here is derived from an EMBL/GenBank/DDBJ whole genome shotgun (WGS) entry which is preliminary data.</text>
</comment>
<dbReference type="Pfam" id="PF13276">
    <property type="entry name" value="HTH_21"/>
    <property type="match status" value="1"/>
</dbReference>
<proteinExistence type="predicted"/>
<dbReference type="EMBL" id="JBHRUV010000018">
    <property type="protein sequence ID" value="MFC3265642.1"/>
    <property type="molecule type" value="Genomic_DNA"/>
</dbReference>
<gene>
    <name evidence="2" type="ORF">ACFOEX_04585</name>
</gene>
<dbReference type="Proteomes" id="UP001595536">
    <property type="component" value="Unassembled WGS sequence"/>
</dbReference>